<keyword evidence="8 9" id="KW-0413">Isomerase</keyword>
<feature type="active site" description="Proton acceptor" evidence="9">
    <location>
        <position position="8"/>
    </location>
</feature>
<comment type="catalytic activity">
    <reaction evidence="1 9 11">
        <text>1-(5-phospho-beta-D-ribosyl)-5-[(5-phospho-beta-D-ribosylamino)methylideneamino]imidazole-4-carboxamide = 5-[(5-phospho-1-deoxy-D-ribulos-1-ylimino)methylamino]-1-(5-phospho-beta-D-ribosyl)imidazole-4-carboxamide</text>
        <dbReference type="Rhea" id="RHEA:15469"/>
        <dbReference type="ChEBI" id="CHEBI:58435"/>
        <dbReference type="ChEBI" id="CHEBI:58525"/>
        <dbReference type="EC" id="5.3.1.16"/>
    </reaction>
</comment>
<gene>
    <name evidence="9" type="primary">hisA</name>
    <name evidence="12" type="ORF">ASU29_159</name>
</gene>
<dbReference type="InterPro" id="IPR011060">
    <property type="entry name" value="RibuloseP-bd_barrel"/>
</dbReference>
<organism evidence="12 13">
    <name type="scientific">Candidatus Nasuia deltocephalincola</name>
    <dbReference type="NCBI Taxonomy" id="1160784"/>
    <lineage>
        <taxon>Bacteria</taxon>
        <taxon>Pseudomonadati</taxon>
        <taxon>Pseudomonadota</taxon>
        <taxon>Betaproteobacteria</taxon>
        <taxon>Candidatus Nasuia</taxon>
    </lineage>
</organism>
<dbReference type="InterPro" id="IPR013785">
    <property type="entry name" value="Aldolase_TIM"/>
</dbReference>
<evidence type="ECO:0000256" key="11">
    <source>
        <dbReference type="RuleBase" id="RU003658"/>
    </source>
</evidence>
<protein>
    <recommendedName>
        <fullName evidence="9 11">1-(5-phosphoribosyl)-5-[(5-phosphoribosylamino)methylideneamino] imidazole-4-carboxamide isomerase</fullName>
        <ecNumber evidence="9 11">5.3.1.16</ecNumber>
    </recommendedName>
    <alternativeName>
        <fullName evidence="9">Phosphoribosylformimino-5-aminoimidazole carboxamide ribotide isomerase</fullName>
    </alternativeName>
</protein>
<dbReference type="HAMAP" id="MF_01014">
    <property type="entry name" value="HisA"/>
    <property type="match status" value="1"/>
</dbReference>
<keyword evidence="6 9" id="KW-0028">Amino-acid biosynthesis</keyword>
<evidence type="ECO:0000256" key="8">
    <source>
        <dbReference type="ARBA" id="ARBA00023235"/>
    </source>
</evidence>
<evidence type="ECO:0000256" key="1">
    <source>
        <dbReference type="ARBA" id="ARBA00000901"/>
    </source>
</evidence>
<dbReference type="AlphaFoldDB" id="A0A0S2UPD6"/>
<dbReference type="GO" id="GO:0005737">
    <property type="term" value="C:cytoplasm"/>
    <property type="evidence" value="ECO:0007669"/>
    <property type="project" value="UniProtKB-SubCell"/>
</dbReference>
<evidence type="ECO:0000256" key="4">
    <source>
        <dbReference type="ARBA" id="ARBA00009667"/>
    </source>
</evidence>
<keyword evidence="7 9" id="KW-0368">Histidine biosynthesis</keyword>
<keyword evidence="5 9" id="KW-0963">Cytoplasm</keyword>
<dbReference type="InterPro" id="IPR023016">
    <property type="entry name" value="HisA/PriA"/>
</dbReference>
<comment type="similarity">
    <text evidence="4 9 10">Belongs to the HisA/HisF family.</text>
</comment>
<dbReference type="GO" id="GO:0000105">
    <property type="term" value="P:L-histidine biosynthetic process"/>
    <property type="evidence" value="ECO:0007669"/>
    <property type="project" value="UniProtKB-UniRule"/>
</dbReference>
<dbReference type="GO" id="GO:0000162">
    <property type="term" value="P:L-tryptophan biosynthetic process"/>
    <property type="evidence" value="ECO:0007669"/>
    <property type="project" value="TreeGrafter"/>
</dbReference>
<dbReference type="FunFam" id="3.20.20.70:FF:000009">
    <property type="entry name" value="1-(5-phosphoribosyl)-5-[(5-phosphoribosylamino)methylideneamino] imidazole-4-carboxamide isomerase"/>
    <property type="match status" value="1"/>
</dbReference>
<evidence type="ECO:0000256" key="5">
    <source>
        <dbReference type="ARBA" id="ARBA00022490"/>
    </source>
</evidence>
<dbReference type="InterPro" id="IPR044524">
    <property type="entry name" value="Isoase_HisA-like"/>
</dbReference>
<comment type="pathway">
    <text evidence="3 9 11">Amino-acid biosynthesis; L-histidine biosynthesis; L-histidine from 5-phospho-alpha-D-ribose 1-diphosphate: step 4/9.</text>
</comment>
<evidence type="ECO:0000256" key="3">
    <source>
        <dbReference type="ARBA" id="ARBA00005133"/>
    </source>
</evidence>
<name>A0A0S2UPD6_9PROT</name>
<dbReference type="Gene3D" id="3.20.20.70">
    <property type="entry name" value="Aldolase class I"/>
    <property type="match status" value="1"/>
</dbReference>
<proteinExistence type="inferred from homology"/>
<evidence type="ECO:0000256" key="6">
    <source>
        <dbReference type="ARBA" id="ARBA00022605"/>
    </source>
</evidence>
<dbReference type="PATRIC" id="fig|1160784.3.peg.118"/>
<dbReference type="EC" id="5.3.1.16" evidence="9 11"/>
<evidence type="ECO:0000313" key="13">
    <source>
        <dbReference type="Proteomes" id="UP000055684"/>
    </source>
</evidence>
<dbReference type="NCBIfam" id="TIGR00007">
    <property type="entry name" value="1-(5-phosphoribosyl)-5-[(5-phosphoribosylamino)methylideneamino]imidazole-4-carboxamide isomerase"/>
    <property type="match status" value="1"/>
</dbReference>
<dbReference type="PANTHER" id="PTHR43090">
    <property type="entry name" value="1-(5-PHOSPHORIBOSYL)-5-[(5-PHOSPHORIBOSYLAMINO)METHYLIDENEAMINO] IMIDAZOLE-4-CARBOXAMIDE ISOMERASE"/>
    <property type="match status" value="1"/>
</dbReference>
<reference evidence="12 13" key="2">
    <citation type="journal article" date="2016" name="Genome Announc.">
        <title>Complete Genome Sequences of the Obligate Symbionts 'Candidatus Sulcia muelleri' and 'Ca. Nasuia deltocephalinicola' from the Pestiferous Leafhopper Macrosteles quadripunctulatus (Hemiptera: Cicadellidae).</title>
        <authorList>
            <person name="Bennett G.M."/>
            <person name="Abba S."/>
            <person name="Kube M."/>
            <person name="Marzachi C."/>
        </authorList>
    </citation>
    <scope>NUCLEOTIDE SEQUENCE [LARGE SCALE GENOMIC DNA]</scope>
    <source>
        <strain evidence="12 13">PUNC</strain>
    </source>
</reference>
<dbReference type="Proteomes" id="UP000055684">
    <property type="component" value="Chromosome"/>
</dbReference>
<dbReference type="PANTHER" id="PTHR43090:SF2">
    <property type="entry name" value="1-(5-PHOSPHORIBOSYL)-5-[(5-PHOSPHORIBOSYLAMINO)METHYLIDENEAMINO] IMIDAZOLE-4-CARBOXAMIDE ISOMERASE"/>
    <property type="match status" value="1"/>
</dbReference>
<sequence>MLIIPAIDLKNNNCVRLKKGDLNKSTIFSKNPFIIFNKWLNYNLNRIHIVDLDGAIHGKPKNLLSLKNIIKYKYENTKIQIGGGIRNMEVIEYYLDLGFSYIILGTKAITDLDFLQNVCKKYEEKIILSLDIRNLKLAIEGWKNYYNINLFKFLKEINNYPLESIIYTDINRDGTLKGLDINKFKKISEYINKPLIVSGGFASLKDIKNLFILQKKNLIGIILGSSIYKGKINLKILINKINYLNKYYIS</sequence>
<evidence type="ECO:0000256" key="9">
    <source>
        <dbReference type="HAMAP-Rule" id="MF_01014"/>
    </source>
</evidence>
<dbReference type="UniPathway" id="UPA00031">
    <property type="reaction ID" value="UER00009"/>
</dbReference>
<dbReference type="InterPro" id="IPR006063">
    <property type="entry name" value="HisA_bact_arch"/>
</dbReference>
<dbReference type="OrthoDB" id="9807749at2"/>
<dbReference type="CDD" id="cd04732">
    <property type="entry name" value="HisA"/>
    <property type="match status" value="1"/>
</dbReference>
<feature type="active site" description="Proton donor" evidence="9">
    <location>
        <position position="131"/>
    </location>
</feature>
<dbReference type="GO" id="GO:0003949">
    <property type="term" value="F:1-(5-phosphoribosyl)-5-[(5-phosphoribosylamino)methylideneamino]imidazole-4-carboxamide isomerase activity"/>
    <property type="evidence" value="ECO:0007669"/>
    <property type="project" value="UniProtKB-UniRule"/>
</dbReference>
<dbReference type="Pfam" id="PF00977">
    <property type="entry name" value="His_biosynth"/>
    <property type="match status" value="1"/>
</dbReference>
<evidence type="ECO:0000313" key="12">
    <source>
        <dbReference type="EMBL" id="ALP70068.1"/>
    </source>
</evidence>
<reference evidence="13" key="1">
    <citation type="submission" date="2015-11" db="EMBL/GenBank/DDBJ databases">
        <title>Complete genome sequences of the obligate symbionts Candidatus Sulcia muelleri and Candidatus Nasuia deltocephalinicola from the pestiferous leafhopper, Macrosteles quadripunctulatus (Hemiptera: Cicadellidae).</title>
        <authorList>
            <person name="Bennett G.M."/>
            <person name="Abba S."/>
            <person name="Kube M."/>
            <person name="Marzachi C."/>
        </authorList>
    </citation>
    <scope>NUCLEOTIDE SEQUENCE [LARGE SCALE GENOMIC DNA]</scope>
    <source>
        <strain evidence="13">PUNC</strain>
    </source>
</reference>
<accession>A0A0S2UPD6</accession>
<dbReference type="EMBL" id="CP013211">
    <property type="protein sequence ID" value="ALP70068.1"/>
    <property type="molecule type" value="Genomic_DNA"/>
</dbReference>
<dbReference type="InterPro" id="IPR006062">
    <property type="entry name" value="His_biosynth"/>
</dbReference>
<evidence type="ECO:0000256" key="2">
    <source>
        <dbReference type="ARBA" id="ARBA00004496"/>
    </source>
</evidence>
<evidence type="ECO:0000256" key="10">
    <source>
        <dbReference type="RuleBase" id="RU003657"/>
    </source>
</evidence>
<evidence type="ECO:0000256" key="7">
    <source>
        <dbReference type="ARBA" id="ARBA00023102"/>
    </source>
</evidence>
<comment type="subcellular location">
    <subcellularLocation>
        <location evidence="2 9 11">Cytoplasm</location>
    </subcellularLocation>
</comment>
<dbReference type="SUPFAM" id="SSF51366">
    <property type="entry name" value="Ribulose-phoshate binding barrel"/>
    <property type="match status" value="1"/>
</dbReference>